<dbReference type="InterPro" id="IPR036249">
    <property type="entry name" value="Thioredoxin-like_sf"/>
</dbReference>
<accession>A0A6J6EEK8</accession>
<sequence length="99" mass="11118">MRIAEELDVDAEIVLYLKTPPDAATLERIIAKLEDPVTDLVRRDSLWNKLGLTDADAATPEQVVALLVKHKQLLQRPVVVTKKKAIVGRPKDRVRELLS</sequence>
<protein>
    <submittedName>
        <fullName evidence="1">Unannotated protein</fullName>
    </submittedName>
</protein>
<reference evidence="1" key="1">
    <citation type="submission" date="2020-05" db="EMBL/GenBank/DDBJ databases">
        <authorList>
            <person name="Chiriac C."/>
            <person name="Salcher M."/>
            <person name="Ghai R."/>
            <person name="Kavagutti S V."/>
        </authorList>
    </citation>
    <scope>NUCLEOTIDE SEQUENCE</scope>
</reference>
<dbReference type="EMBL" id="CAEZSR010000112">
    <property type="protein sequence ID" value="CAB4574326.1"/>
    <property type="molecule type" value="Genomic_DNA"/>
</dbReference>
<organism evidence="1">
    <name type="scientific">freshwater metagenome</name>
    <dbReference type="NCBI Taxonomy" id="449393"/>
    <lineage>
        <taxon>unclassified sequences</taxon>
        <taxon>metagenomes</taxon>
        <taxon>ecological metagenomes</taxon>
    </lineage>
</organism>
<dbReference type="SUPFAM" id="SSF52833">
    <property type="entry name" value="Thioredoxin-like"/>
    <property type="match status" value="1"/>
</dbReference>
<gene>
    <name evidence="1" type="ORF">UFOPK1493_02605</name>
</gene>
<dbReference type="Pfam" id="PF03960">
    <property type="entry name" value="ArsC"/>
    <property type="match status" value="1"/>
</dbReference>
<dbReference type="PANTHER" id="PTHR30041:SF4">
    <property type="entry name" value="ARSENATE REDUCTASE"/>
    <property type="match status" value="1"/>
</dbReference>
<dbReference type="AlphaFoldDB" id="A0A6J6EEK8"/>
<dbReference type="PROSITE" id="PS51353">
    <property type="entry name" value="ARSC"/>
    <property type="match status" value="1"/>
</dbReference>
<dbReference type="Gene3D" id="3.40.30.10">
    <property type="entry name" value="Glutaredoxin"/>
    <property type="match status" value="1"/>
</dbReference>
<proteinExistence type="predicted"/>
<dbReference type="InterPro" id="IPR006660">
    <property type="entry name" value="Arsenate_reductase-like"/>
</dbReference>
<evidence type="ECO:0000313" key="1">
    <source>
        <dbReference type="EMBL" id="CAB4574326.1"/>
    </source>
</evidence>
<name>A0A6J6EEK8_9ZZZZ</name>
<dbReference type="PANTHER" id="PTHR30041">
    <property type="entry name" value="ARSENATE REDUCTASE"/>
    <property type="match status" value="1"/>
</dbReference>